<feature type="transmembrane region" description="Helical" evidence="1">
    <location>
        <begin position="58"/>
        <end position="82"/>
    </location>
</feature>
<dbReference type="GeneID" id="23202607"/>
<keyword evidence="1" id="KW-0472">Membrane</keyword>
<keyword evidence="1" id="KW-0812">Transmembrane</keyword>
<protein>
    <submittedName>
        <fullName evidence="2">Uncharacterized protein</fullName>
    </submittedName>
</protein>
<proteinExistence type="predicted"/>
<gene>
    <name evidence="2" type="ORF">LEP1GSC059_3097</name>
</gene>
<evidence type="ECO:0000256" key="1">
    <source>
        <dbReference type="SAM" id="Phobius"/>
    </source>
</evidence>
<evidence type="ECO:0000313" key="2">
    <source>
        <dbReference type="EMBL" id="EQA71064.1"/>
    </source>
</evidence>
<evidence type="ECO:0000313" key="3">
    <source>
        <dbReference type="Proteomes" id="UP000015442"/>
    </source>
</evidence>
<sequence length="102" mass="11813">MWSSISNNVKINFVIFVILAFLGFFSLGAIGFGLYYLIFPIAGFFFPHPDSLHGDWVAPSAILVSILWPLGFIFASILFNFLKKRNWPKDILYFLYIPILWF</sequence>
<name>T0FLP8_9LEPT</name>
<reference evidence="2 3" key="1">
    <citation type="submission" date="2013-05" db="EMBL/GenBank/DDBJ databases">
        <authorList>
            <person name="Harkins D.M."/>
            <person name="Durkin A.S."/>
            <person name="Brinkac L.M."/>
            <person name="Haft D.H."/>
            <person name="Selengut J.D."/>
            <person name="Sanka R."/>
            <person name="DePew J."/>
            <person name="Purushe J."/>
            <person name="Hartskeerl R.A."/>
            <person name="Ahmed A."/>
            <person name="van der Linden H."/>
            <person name="Goris M.G.A."/>
            <person name="Vinetz J.M."/>
            <person name="Sutton G.G."/>
            <person name="Nierman W.C."/>
            <person name="Fouts D.E."/>
        </authorList>
    </citation>
    <scope>NUCLEOTIDE SEQUENCE [LARGE SCALE GENOMIC DNA]</scope>
    <source>
        <strain evidence="2 3">CZ214</strain>
    </source>
</reference>
<dbReference type="Proteomes" id="UP000015442">
    <property type="component" value="Unassembled WGS sequence"/>
</dbReference>
<dbReference type="AlphaFoldDB" id="T0FLP8"/>
<dbReference type="RefSeq" id="WP_017213625.1">
    <property type="nucleotide sequence ID" value="NZ_AKWY02000023.1"/>
</dbReference>
<dbReference type="EMBL" id="AKWY02000023">
    <property type="protein sequence ID" value="EQA71064.1"/>
    <property type="molecule type" value="Genomic_DNA"/>
</dbReference>
<comment type="caution">
    <text evidence="2">The sequence shown here is derived from an EMBL/GenBank/DDBJ whole genome shotgun (WGS) entry which is preliminary data.</text>
</comment>
<accession>T0FLP8</accession>
<keyword evidence="1" id="KW-1133">Transmembrane helix</keyword>
<feature type="transmembrane region" description="Helical" evidence="1">
    <location>
        <begin position="12"/>
        <end position="38"/>
    </location>
</feature>
<organism evidence="2 3">
    <name type="scientific">Leptospira noguchii serovar Panama str. CZ214</name>
    <dbReference type="NCBI Taxonomy" id="1001595"/>
    <lineage>
        <taxon>Bacteria</taxon>
        <taxon>Pseudomonadati</taxon>
        <taxon>Spirochaetota</taxon>
        <taxon>Spirochaetia</taxon>
        <taxon>Leptospirales</taxon>
        <taxon>Leptospiraceae</taxon>
        <taxon>Leptospira</taxon>
    </lineage>
</organism>